<feature type="transmembrane region" description="Helical" evidence="2">
    <location>
        <begin position="38"/>
        <end position="61"/>
    </location>
</feature>
<proteinExistence type="predicted"/>
<evidence type="ECO:0000256" key="1">
    <source>
        <dbReference type="SAM" id="MobiDB-lite"/>
    </source>
</evidence>
<evidence type="ECO:0000313" key="4">
    <source>
        <dbReference type="Proteomes" id="UP001165283"/>
    </source>
</evidence>
<reference evidence="3" key="1">
    <citation type="submission" date="2021-04" db="EMBL/GenBank/DDBJ databases">
        <title>Pseudonocardia sp. nov., isolated from sandy soil of mangrove forest.</title>
        <authorList>
            <person name="Zan Z."/>
            <person name="Huang R."/>
            <person name="Liu W."/>
        </authorList>
    </citation>
    <scope>NUCLEOTIDE SEQUENCE</scope>
    <source>
        <strain evidence="3">S2-4</strain>
    </source>
</reference>
<protein>
    <submittedName>
        <fullName evidence="3">Uncharacterized protein</fullName>
    </submittedName>
</protein>
<organism evidence="3 4">
    <name type="scientific">Pseudonocardia humida</name>
    <dbReference type="NCBI Taxonomy" id="2800819"/>
    <lineage>
        <taxon>Bacteria</taxon>
        <taxon>Bacillati</taxon>
        <taxon>Actinomycetota</taxon>
        <taxon>Actinomycetes</taxon>
        <taxon>Pseudonocardiales</taxon>
        <taxon>Pseudonocardiaceae</taxon>
        <taxon>Pseudonocardia</taxon>
    </lineage>
</organism>
<feature type="region of interest" description="Disordered" evidence="1">
    <location>
        <begin position="95"/>
        <end position="153"/>
    </location>
</feature>
<dbReference type="Proteomes" id="UP001165283">
    <property type="component" value="Unassembled WGS sequence"/>
</dbReference>
<keyword evidence="4" id="KW-1185">Reference proteome</keyword>
<evidence type="ECO:0000313" key="3">
    <source>
        <dbReference type="EMBL" id="MCO1658473.1"/>
    </source>
</evidence>
<name>A0ABT1A6D2_9PSEU</name>
<keyword evidence="2" id="KW-0472">Membrane</keyword>
<dbReference type="EMBL" id="JAGSOV010000054">
    <property type="protein sequence ID" value="MCO1658473.1"/>
    <property type="molecule type" value="Genomic_DNA"/>
</dbReference>
<sequence length="309" mass="32553">MAIPPHPDPPPDGIRESVPAAVRASGPLSPGDDHRASLLLVATLLTGIGGFLVPSLVIAAVPGSFPVGWLALPAAGLALALVFLALYLGRVGSARPGELADDEDPTTTTVRVARPEDRTRPGPRAPTAALSPGARPAPPSTTVGQRSDPSWPGAAERFAHLRGEYAAFECDPVQVLRTPALTDTSVPSTARFVDAFADAQSLATDRYPGVEHARRFVEAADRAERTWTAAREAAERIRLSGLPPAERSTVERVIKLLTTARDSDSEPERLVAYARARSELARLDRAGVVHVPRVAQAALAEAARGQLPA</sequence>
<dbReference type="RefSeq" id="WP_252442443.1">
    <property type="nucleotide sequence ID" value="NZ_JAGSOV010000054.1"/>
</dbReference>
<comment type="caution">
    <text evidence="3">The sequence shown here is derived from an EMBL/GenBank/DDBJ whole genome shotgun (WGS) entry which is preliminary data.</text>
</comment>
<gene>
    <name evidence="3" type="ORF">KDL28_25740</name>
</gene>
<keyword evidence="2" id="KW-0812">Transmembrane</keyword>
<accession>A0ABT1A6D2</accession>
<feature type="transmembrane region" description="Helical" evidence="2">
    <location>
        <begin position="67"/>
        <end position="88"/>
    </location>
</feature>
<evidence type="ECO:0000256" key="2">
    <source>
        <dbReference type="SAM" id="Phobius"/>
    </source>
</evidence>
<keyword evidence="2" id="KW-1133">Transmembrane helix</keyword>